<gene>
    <name evidence="5" type="primary">LOC108709768</name>
</gene>
<reference evidence="4" key="1">
    <citation type="submission" date="2024-06" db="UniProtKB">
        <authorList>
            <consortium name="RefSeq"/>
        </authorList>
    </citation>
    <scope>NUCLEOTIDE SEQUENCE [LARGE SCALE GENOMIC DNA]</scope>
    <source>
        <strain evidence="4">J_2021</strain>
    </source>
</reference>
<dbReference type="GO" id="GO:0031116">
    <property type="term" value="P:positive regulation of microtubule polymerization"/>
    <property type="evidence" value="ECO:0007669"/>
    <property type="project" value="TreeGrafter"/>
</dbReference>
<evidence type="ECO:0000313" key="5">
    <source>
        <dbReference type="RefSeq" id="XP_018105381.1"/>
    </source>
</evidence>
<dbReference type="GO" id="GO:0035371">
    <property type="term" value="C:microtubule plus-end"/>
    <property type="evidence" value="ECO:0007669"/>
    <property type="project" value="TreeGrafter"/>
</dbReference>
<evidence type="ECO:0000256" key="2">
    <source>
        <dbReference type="ARBA" id="ARBA00023054"/>
    </source>
</evidence>
<reference evidence="5" key="2">
    <citation type="submission" date="2025-08" db="UniProtKB">
        <authorList>
            <consortium name="RefSeq"/>
        </authorList>
    </citation>
    <scope>IDENTIFICATION</scope>
    <source>
        <strain evidence="5">J_2021</strain>
        <tissue evidence="5">Erythrocytes</tissue>
    </source>
</reference>
<sequence length="167" mass="18201">MAEVKCSSSSTGSPTNNGLVVNAELEMKKLQELVRKLEKQNEQLRNRASAVSNCTPSPHLLLQHQHPPSVVHQPGTCIHSSPVLSRPTGLYLPSPLPTLLCTSALAGSLFSPDSMGYYSNNNRLPFSCINAAERAQNDCKVPVHSLLDEVEILDLEDGYCSGDEETW</sequence>
<dbReference type="InterPro" id="IPR026179">
    <property type="entry name" value="Slain"/>
</dbReference>
<evidence type="ECO:0000256" key="3">
    <source>
        <dbReference type="SAM" id="Coils"/>
    </source>
</evidence>
<name>A0A8J0UDB2_XENLA</name>
<feature type="coiled-coil region" evidence="3">
    <location>
        <begin position="20"/>
        <end position="54"/>
    </location>
</feature>
<dbReference type="OrthoDB" id="8819875at2759"/>
<proteinExistence type="inferred from homology"/>
<dbReference type="GO" id="GO:0007020">
    <property type="term" value="P:microtubule nucleation"/>
    <property type="evidence" value="ECO:0007669"/>
    <property type="project" value="TreeGrafter"/>
</dbReference>
<comment type="similarity">
    <text evidence="1">Belongs to the SLAIN motif-containing family.</text>
</comment>
<accession>A0A8J0UDB2</accession>
<keyword evidence="4" id="KW-1185">Reference proteome</keyword>
<dbReference type="GO" id="GO:0031122">
    <property type="term" value="P:cytoplasmic microtubule organization"/>
    <property type="evidence" value="ECO:0007669"/>
    <property type="project" value="TreeGrafter"/>
</dbReference>
<dbReference type="PANTHER" id="PTHR22406:SF2">
    <property type="entry name" value="SLAIN MOTIF-CONTAINING PROTEIN 1"/>
    <property type="match status" value="1"/>
</dbReference>
<protein>
    <submittedName>
        <fullName evidence="5">SLAIN motif-containing protein 1-like</fullName>
    </submittedName>
</protein>
<evidence type="ECO:0000313" key="4">
    <source>
        <dbReference type="Proteomes" id="UP000186698"/>
    </source>
</evidence>
<dbReference type="GeneID" id="108709768"/>
<dbReference type="AlphaFoldDB" id="A0A8J0UDB2"/>
<keyword evidence="2 3" id="KW-0175">Coiled coil</keyword>
<dbReference type="PANTHER" id="PTHR22406">
    <property type="entry name" value="NASCENT POLYPEPTIDE-ASSOCIATED COMPLEX SUBUNIT ALPHA, MUSCLE-SPECIFIC FORM"/>
    <property type="match status" value="1"/>
</dbReference>
<evidence type="ECO:0000256" key="1">
    <source>
        <dbReference type="ARBA" id="ARBA00006652"/>
    </source>
</evidence>
<organism evidence="4 5">
    <name type="scientific">Xenopus laevis</name>
    <name type="common">African clawed frog</name>
    <dbReference type="NCBI Taxonomy" id="8355"/>
    <lineage>
        <taxon>Eukaryota</taxon>
        <taxon>Metazoa</taxon>
        <taxon>Chordata</taxon>
        <taxon>Craniata</taxon>
        <taxon>Vertebrata</taxon>
        <taxon>Euteleostomi</taxon>
        <taxon>Amphibia</taxon>
        <taxon>Batrachia</taxon>
        <taxon>Anura</taxon>
        <taxon>Pipoidea</taxon>
        <taxon>Pipidae</taxon>
        <taxon>Xenopodinae</taxon>
        <taxon>Xenopus</taxon>
        <taxon>Xenopus</taxon>
    </lineage>
</organism>
<dbReference type="RefSeq" id="XP_018105381.1">
    <property type="nucleotide sequence ID" value="XM_018249892.2"/>
</dbReference>
<dbReference type="KEGG" id="xla:108709768"/>
<dbReference type="Proteomes" id="UP000186698">
    <property type="component" value="Chromosome 2S"/>
</dbReference>